<evidence type="ECO:0000256" key="8">
    <source>
        <dbReference type="RuleBase" id="RU361169"/>
    </source>
</evidence>
<evidence type="ECO:0000313" key="9">
    <source>
        <dbReference type="EMBL" id="KAJ4960975.1"/>
    </source>
</evidence>
<name>A0A9Q0H834_9MAGN</name>
<accession>A0A9Q0H834</accession>
<evidence type="ECO:0000313" key="10">
    <source>
        <dbReference type="Proteomes" id="UP001141806"/>
    </source>
</evidence>
<evidence type="ECO:0000256" key="5">
    <source>
        <dbReference type="ARBA" id="ARBA00022801"/>
    </source>
</evidence>
<dbReference type="AlphaFoldDB" id="A0A9Q0H834"/>
<keyword evidence="5 8" id="KW-0378">Hydrolase</keyword>
<dbReference type="EMBL" id="JAMYWD010000009">
    <property type="protein sequence ID" value="KAJ4960975.1"/>
    <property type="molecule type" value="Genomic_DNA"/>
</dbReference>
<dbReference type="InterPro" id="IPR012334">
    <property type="entry name" value="Pectin_lyas_fold"/>
</dbReference>
<dbReference type="PANTHER" id="PTHR31375">
    <property type="match status" value="1"/>
</dbReference>
<keyword evidence="3" id="KW-0134">Cell wall</keyword>
<protein>
    <recommendedName>
        <fullName evidence="11">Polygalacturonase</fullName>
    </recommendedName>
</protein>
<evidence type="ECO:0008006" key="11">
    <source>
        <dbReference type="Google" id="ProtNLM"/>
    </source>
</evidence>
<dbReference type="InterPro" id="IPR011050">
    <property type="entry name" value="Pectin_lyase_fold/virulence"/>
</dbReference>
<sequence length="334" mass="36718">MIFLVISTAPVSGQSRLLYDQPQYDNHTNVFSLLDYGAVGDGFTDDTQAFQEAWNGVCSSSVPSPVLHVHPDKTFLLHPLVLQGPCKSNNISVEIQGTIVAPSDISEWKCDSDEGTYNCPSWLTFENVNDLYIIGGEGKSTIDGRGQKWWDLSCHKAGCGQLPMMLIVRNSNNVHINHLNIVNSPVMHLIIFSSKWVYIHNINIEAPKRSPNTDGLHISHSQNVFVYDSHIGTGDDCVSIEDQSSNINIDSISCGPGHGISIGGLGGGGNTATVEYIHGLRVIGTEESPLVVELAAQTRWGRQLYHRCDFVDDHDVDSVKKFDRDVYDHERGSG</sequence>
<organism evidence="9 10">
    <name type="scientific">Protea cynaroides</name>
    <dbReference type="NCBI Taxonomy" id="273540"/>
    <lineage>
        <taxon>Eukaryota</taxon>
        <taxon>Viridiplantae</taxon>
        <taxon>Streptophyta</taxon>
        <taxon>Embryophyta</taxon>
        <taxon>Tracheophyta</taxon>
        <taxon>Spermatophyta</taxon>
        <taxon>Magnoliopsida</taxon>
        <taxon>Proteales</taxon>
        <taxon>Proteaceae</taxon>
        <taxon>Protea</taxon>
    </lineage>
</organism>
<keyword evidence="7" id="KW-0961">Cell wall biogenesis/degradation</keyword>
<dbReference type="Gene3D" id="2.160.20.10">
    <property type="entry name" value="Single-stranded right-handed beta-helix, Pectin lyase-like"/>
    <property type="match status" value="1"/>
</dbReference>
<dbReference type="Pfam" id="PF00295">
    <property type="entry name" value="Glyco_hydro_28"/>
    <property type="match status" value="1"/>
</dbReference>
<dbReference type="InterPro" id="IPR000743">
    <property type="entry name" value="Glyco_hydro_28"/>
</dbReference>
<evidence type="ECO:0000256" key="4">
    <source>
        <dbReference type="ARBA" id="ARBA00022525"/>
    </source>
</evidence>
<dbReference type="Proteomes" id="UP001141806">
    <property type="component" value="Unassembled WGS sequence"/>
</dbReference>
<comment type="similarity">
    <text evidence="2 8">Belongs to the glycosyl hydrolase 28 family.</text>
</comment>
<evidence type="ECO:0000256" key="2">
    <source>
        <dbReference type="ARBA" id="ARBA00008834"/>
    </source>
</evidence>
<evidence type="ECO:0000256" key="3">
    <source>
        <dbReference type="ARBA" id="ARBA00022512"/>
    </source>
</evidence>
<evidence type="ECO:0000256" key="6">
    <source>
        <dbReference type="ARBA" id="ARBA00023295"/>
    </source>
</evidence>
<reference evidence="9" key="1">
    <citation type="journal article" date="2023" name="Plant J.">
        <title>The genome of the king protea, Protea cynaroides.</title>
        <authorList>
            <person name="Chang J."/>
            <person name="Duong T.A."/>
            <person name="Schoeman C."/>
            <person name="Ma X."/>
            <person name="Roodt D."/>
            <person name="Barker N."/>
            <person name="Li Z."/>
            <person name="Van de Peer Y."/>
            <person name="Mizrachi E."/>
        </authorList>
    </citation>
    <scope>NUCLEOTIDE SEQUENCE</scope>
    <source>
        <tissue evidence="9">Young leaves</tissue>
    </source>
</reference>
<gene>
    <name evidence="9" type="ORF">NE237_020885</name>
</gene>
<dbReference type="GO" id="GO:0071555">
    <property type="term" value="P:cell wall organization"/>
    <property type="evidence" value="ECO:0007669"/>
    <property type="project" value="UniProtKB-KW"/>
</dbReference>
<dbReference type="GO" id="GO:0005975">
    <property type="term" value="P:carbohydrate metabolic process"/>
    <property type="evidence" value="ECO:0007669"/>
    <property type="project" value="InterPro"/>
</dbReference>
<keyword evidence="4" id="KW-0964">Secreted</keyword>
<dbReference type="GO" id="GO:0004650">
    <property type="term" value="F:polygalacturonase activity"/>
    <property type="evidence" value="ECO:0007669"/>
    <property type="project" value="InterPro"/>
</dbReference>
<evidence type="ECO:0000256" key="1">
    <source>
        <dbReference type="ARBA" id="ARBA00004191"/>
    </source>
</evidence>
<keyword evidence="10" id="KW-1185">Reference proteome</keyword>
<proteinExistence type="inferred from homology"/>
<comment type="subcellular location">
    <subcellularLocation>
        <location evidence="1">Secreted</location>
        <location evidence="1">Cell wall</location>
    </subcellularLocation>
</comment>
<comment type="caution">
    <text evidence="9">The sequence shown here is derived from an EMBL/GenBank/DDBJ whole genome shotgun (WGS) entry which is preliminary data.</text>
</comment>
<dbReference type="OrthoDB" id="187139at2759"/>
<keyword evidence="6 8" id="KW-0326">Glycosidase</keyword>
<dbReference type="SUPFAM" id="SSF51126">
    <property type="entry name" value="Pectin lyase-like"/>
    <property type="match status" value="1"/>
</dbReference>
<evidence type="ECO:0000256" key="7">
    <source>
        <dbReference type="ARBA" id="ARBA00023316"/>
    </source>
</evidence>